<evidence type="ECO:0000313" key="2">
    <source>
        <dbReference type="Proteomes" id="UP001179363"/>
    </source>
</evidence>
<proteinExistence type="predicted"/>
<keyword evidence="2" id="KW-1185">Reference proteome</keyword>
<protein>
    <submittedName>
        <fullName evidence="1">Carboxypeptidase-like regulatory domain-containing protein</fullName>
    </submittedName>
</protein>
<name>A0ABS9EG86_9FLAO</name>
<dbReference type="RefSeq" id="WP_236134041.1">
    <property type="nucleotide sequence ID" value="NZ_JAKGTH010000009.1"/>
</dbReference>
<dbReference type="Gene3D" id="2.60.40.1120">
    <property type="entry name" value="Carboxypeptidase-like, regulatory domain"/>
    <property type="match status" value="1"/>
</dbReference>
<dbReference type="EMBL" id="JAKGTH010000009">
    <property type="protein sequence ID" value="MCF4101890.1"/>
    <property type="molecule type" value="Genomic_DNA"/>
</dbReference>
<accession>A0ABS9EG86</accession>
<gene>
    <name evidence="1" type="ORF">L1I30_09445</name>
</gene>
<dbReference type="InterPro" id="IPR008969">
    <property type="entry name" value="CarboxyPept-like_regulatory"/>
</dbReference>
<organism evidence="1 2">
    <name type="scientific">Gillisia lutea</name>
    <dbReference type="NCBI Taxonomy" id="2909668"/>
    <lineage>
        <taxon>Bacteria</taxon>
        <taxon>Pseudomonadati</taxon>
        <taxon>Bacteroidota</taxon>
        <taxon>Flavobacteriia</taxon>
        <taxon>Flavobacteriales</taxon>
        <taxon>Flavobacteriaceae</taxon>
        <taxon>Gillisia</taxon>
    </lineage>
</organism>
<dbReference type="SUPFAM" id="SSF49464">
    <property type="entry name" value="Carboxypeptidase regulatory domain-like"/>
    <property type="match status" value="1"/>
</dbReference>
<dbReference type="Pfam" id="PF13715">
    <property type="entry name" value="CarbopepD_reg_2"/>
    <property type="match status" value="1"/>
</dbReference>
<reference evidence="1" key="1">
    <citation type="submission" date="2022-01" db="EMBL/GenBank/DDBJ databases">
        <title>Gillisia lutea sp. nov., isolated from marine plastic residues from the Malvarosa beach (Valencia, Spain).</title>
        <authorList>
            <person name="Vidal-Verdu A."/>
            <person name="Molina-Menor E."/>
            <person name="Satari L."/>
            <person name="Pascual J."/>
            <person name="Pereto J."/>
            <person name="Porcar M."/>
        </authorList>
    </citation>
    <scope>NUCLEOTIDE SEQUENCE</scope>
    <source>
        <strain evidence="1">M10.2A</strain>
    </source>
</reference>
<comment type="caution">
    <text evidence="1">The sequence shown here is derived from an EMBL/GenBank/DDBJ whole genome shotgun (WGS) entry which is preliminary data.</text>
</comment>
<evidence type="ECO:0000313" key="1">
    <source>
        <dbReference type="EMBL" id="MCF4101890.1"/>
    </source>
</evidence>
<dbReference type="Proteomes" id="UP001179363">
    <property type="component" value="Unassembled WGS sequence"/>
</dbReference>
<sequence length="293" mass="33201">MIRNLLIIISLISFQFSIAQIQGRVIDSNTNNAISFTSIWMENGNSGTTSDKNGIFQLNKTGNSEIVVFSAIGYETKRVEYNLLVDNISLNPILETKNGKLISSRKKRRAKDIGQYNKSNIKRFFGASNSPGMTARFFEYNNSYSKTPFLNKITVLTSSDIPRAKFLIKLYNKDSTGKPGDFLYNKNIIGIARRGKRSTKIDISDLNIKFPKNGLFVAIEWLIIEDNKFEYSYISPGRKGELKDISYEPAIGVISSLTVSNTWSFIQGKWIRIPKDPMNNEFKILAMKLELSD</sequence>